<evidence type="ECO:0000313" key="4">
    <source>
        <dbReference type="Proteomes" id="UP000192468"/>
    </source>
</evidence>
<dbReference type="AlphaFoldDB" id="A0A1W1XT38"/>
<gene>
    <name evidence="3" type="ORF">SAMN02745134_03058</name>
</gene>
<dbReference type="RefSeq" id="WP_084116938.1">
    <property type="nucleotide sequence ID" value="NZ_FWXH01000016.1"/>
</dbReference>
<keyword evidence="1" id="KW-0812">Transmembrane</keyword>
<reference evidence="3 4" key="1">
    <citation type="submission" date="2017-04" db="EMBL/GenBank/DDBJ databases">
        <authorList>
            <person name="Afonso C.L."/>
            <person name="Miller P.J."/>
            <person name="Scott M.A."/>
            <person name="Spackman E."/>
            <person name="Goraichik I."/>
            <person name="Dimitrov K.M."/>
            <person name="Suarez D.L."/>
            <person name="Swayne D.E."/>
        </authorList>
    </citation>
    <scope>NUCLEOTIDE SEQUENCE [LARGE SCALE GENOMIC DNA]</scope>
    <source>
        <strain evidence="3 4">DSM 12555</strain>
    </source>
</reference>
<evidence type="ECO:0000256" key="1">
    <source>
        <dbReference type="SAM" id="Phobius"/>
    </source>
</evidence>
<proteinExistence type="predicted"/>
<dbReference type="OrthoDB" id="9782481at2"/>
<evidence type="ECO:0000259" key="2">
    <source>
        <dbReference type="Pfam" id="PF07670"/>
    </source>
</evidence>
<organism evidence="3 4">
    <name type="scientific">Clostridium acidisoli DSM 12555</name>
    <dbReference type="NCBI Taxonomy" id="1121291"/>
    <lineage>
        <taxon>Bacteria</taxon>
        <taxon>Bacillati</taxon>
        <taxon>Bacillota</taxon>
        <taxon>Clostridia</taxon>
        <taxon>Eubacteriales</taxon>
        <taxon>Clostridiaceae</taxon>
        <taxon>Clostridium</taxon>
    </lineage>
</organism>
<accession>A0A1W1XT38</accession>
<feature type="transmembrane region" description="Helical" evidence="1">
    <location>
        <begin position="6"/>
        <end position="25"/>
    </location>
</feature>
<dbReference type="Proteomes" id="UP000192468">
    <property type="component" value="Unassembled WGS sequence"/>
</dbReference>
<feature type="transmembrane region" description="Helical" evidence="1">
    <location>
        <begin position="133"/>
        <end position="153"/>
    </location>
</feature>
<feature type="transmembrane region" description="Helical" evidence="1">
    <location>
        <begin position="165"/>
        <end position="186"/>
    </location>
</feature>
<keyword evidence="1" id="KW-1133">Transmembrane helix</keyword>
<dbReference type="InterPro" id="IPR011642">
    <property type="entry name" value="Gate_dom"/>
</dbReference>
<evidence type="ECO:0000313" key="3">
    <source>
        <dbReference type="EMBL" id="SMC27129.1"/>
    </source>
</evidence>
<sequence length="191" mass="20674">MINYVWFFILIVGIVFGIITGRGEIVSKSIIDSTAATVELTIQLIGLMCLWCGVMRIAEKSGITNMLSKILRPLLKIIFRKSSNNPEIVAPMIMNLTSNIMGLSNAATPFGIKTMEAMEKVNTNKGVATNDMARFLVLNAACIQLVPTSVISIRAASGSQNPGIIIIPAIITTAVAAIMGMIYCSILERYF</sequence>
<protein>
    <submittedName>
        <fullName evidence="3">Spore maturation protein A</fullName>
    </submittedName>
</protein>
<keyword evidence="4" id="KW-1185">Reference proteome</keyword>
<name>A0A1W1XT38_9CLOT</name>
<keyword evidence="1" id="KW-0472">Membrane</keyword>
<feature type="domain" description="Nucleoside transporter/FeoB GTPase Gate" evidence="2">
    <location>
        <begin position="42"/>
        <end position="155"/>
    </location>
</feature>
<feature type="transmembrane region" description="Helical" evidence="1">
    <location>
        <begin position="37"/>
        <end position="58"/>
    </location>
</feature>
<dbReference type="EMBL" id="FWXH01000016">
    <property type="protein sequence ID" value="SMC27129.1"/>
    <property type="molecule type" value="Genomic_DNA"/>
</dbReference>
<dbReference type="Pfam" id="PF07670">
    <property type="entry name" value="Gate"/>
    <property type="match status" value="1"/>
</dbReference>
<dbReference type="STRING" id="1121291.SAMN02745134_03058"/>